<evidence type="ECO:0000256" key="4">
    <source>
        <dbReference type="ARBA" id="ARBA00023242"/>
    </source>
</evidence>
<feature type="domain" description="RRM" evidence="7">
    <location>
        <begin position="465"/>
        <end position="595"/>
    </location>
</feature>
<evidence type="ECO:0000313" key="8">
    <source>
        <dbReference type="EMBL" id="KAG7816897.1"/>
    </source>
</evidence>
<evidence type="ECO:0000256" key="3">
    <source>
        <dbReference type="ARBA" id="ARBA00022884"/>
    </source>
</evidence>
<dbReference type="GO" id="GO:0005730">
    <property type="term" value="C:nucleolus"/>
    <property type="evidence" value="ECO:0007669"/>
    <property type="project" value="TreeGrafter"/>
</dbReference>
<feature type="compositionally biased region" description="Basic and acidic residues" evidence="6">
    <location>
        <begin position="99"/>
        <end position="114"/>
    </location>
</feature>
<evidence type="ECO:0000256" key="1">
    <source>
        <dbReference type="ARBA" id="ARBA00004123"/>
    </source>
</evidence>
<dbReference type="PANTHER" id="PTHR48039">
    <property type="entry name" value="RNA-BINDING MOTIF PROTEIN 14B"/>
    <property type="match status" value="1"/>
</dbReference>
<dbReference type="InterPro" id="IPR000504">
    <property type="entry name" value="RRM_dom"/>
</dbReference>
<comment type="caution">
    <text evidence="8">The sequence shown here is derived from an EMBL/GenBank/DDBJ whole genome shotgun (WGS) entry which is preliminary data.</text>
</comment>
<feature type="domain" description="RRM" evidence="7">
    <location>
        <begin position="124"/>
        <end position="202"/>
    </location>
</feature>
<organism evidence="8 9">
    <name type="scientific">Pichia angusta</name>
    <name type="common">Yeast</name>
    <name type="synonym">Hansenula polymorpha</name>
    <dbReference type="NCBI Taxonomy" id="870730"/>
    <lineage>
        <taxon>Eukaryota</taxon>
        <taxon>Fungi</taxon>
        <taxon>Dikarya</taxon>
        <taxon>Ascomycota</taxon>
        <taxon>Saccharomycotina</taxon>
        <taxon>Pichiomycetes</taxon>
        <taxon>Pichiales</taxon>
        <taxon>Pichiaceae</taxon>
        <taxon>Ogataea</taxon>
    </lineage>
</organism>
<dbReference type="Proteomes" id="UP001196530">
    <property type="component" value="Unassembled WGS sequence"/>
</dbReference>
<feature type="compositionally biased region" description="Acidic residues" evidence="6">
    <location>
        <begin position="215"/>
        <end position="279"/>
    </location>
</feature>
<protein>
    <recommendedName>
        <fullName evidence="7">RRM domain-containing protein</fullName>
    </recommendedName>
</protein>
<feature type="region of interest" description="Disordered" evidence="6">
    <location>
        <begin position="631"/>
        <end position="714"/>
    </location>
</feature>
<evidence type="ECO:0000256" key="2">
    <source>
        <dbReference type="ARBA" id="ARBA00022737"/>
    </source>
</evidence>
<comment type="subcellular location">
    <subcellularLocation>
        <location evidence="1">Nucleus</location>
    </subcellularLocation>
</comment>
<feature type="compositionally biased region" description="Basic residues" evidence="6">
    <location>
        <begin position="703"/>
        <end position="714"/>
    </location>
</feature>
<feature type="domain" description="RRM" evidence="7">
    <location>
        <begin position="293"/>
        <end position="386"/>
    </location>
</feature>
<dbReference type="AlphaFoldDB" id="A0AAN6DE98"/>
<dbReference type="SUPFAM" id="SSF54928">
    <property type="entry name" value="RNA-binding domain, RBD"/>
    <property type="match status" value="4"/>
</dbReference>
<gene>
    <name evidence="8" type="ORF">KL928_004361</name>
</gene>
<accession>A0AAN6DE98</accession>
<sequence>MTEKQPAAEGEDHLDRRTLFVQSIPVEATKEELNEFFSQYAPVRHSVVVTDTEGKSRGFGFVSFVTDEDALSALKETKKAKFKNKLLRVSIAKRRQRKDKQDKRGKPVEDAKHKSQEIALKKSAKLIVRNLPWSVKDPNELVKVFLKFGKVKEAHIPKKKDGKMSGFGFVTMMKHAAAEKAVKETVGLKLQGREVAVDFAIDKSKWEEFRKEKSEEGEEESEEGGEESEEESEEEEKEEEESDEGEDEEEEDDIKEDEDKEVEGEEDKDADEADSDSEDLNFNRPRPNKQENFSVFVRNVPYDATRESLEEHFSKFGPIKYALPVMDKDTQLAKGSAFVAFRREEDYEECLLNAPEVNPNSMLIPDDVSPLYVYEGRVLQITATVDRESAARMAERNALARKELLGRVPTEKDKRNLFLLNEGRITSGSRLASLISKTDLDVREKSYNLRVQQLNKNPSLHLSLTRLAIRNLPRAMNEKALKALGRKAIVQFAAEVKEGKRQPLNKEELARSQRHKEFIEEKLGIKPEDKKRKKQTGVVKQAKIINEVKGSGVLGRSRGYGFLEFRDHKHALMALRWLNAHEVSREDILVGLTEEQKKVAESEGTIAKRRLIVEFAIENAKVVKRRHEQIAFSKAKSHKRDGESQGSGRDRKRPRESGRDERADGDRRGANGRPNDSKRRRPDTHNAPETSKSGLPNDVKRLIGFKRKRRHARK</sequence>
<keyword evidence="2" id="KW-0677">Repeat</keyword>
<dbReference type="RefSeq" id="XP_043058428.1">
    <property type="nucleotide sequence ID" value="XM_043205051.1"/>
</dbReference>
<dbReference type="InterPro" id="IPR035979">
    <property type="entry name" value="RBD_domain_sf"/>
</dbReference>
<evidence type="ECO:0000256" key="5">
    <source>
        <dbReference type="PROSITE-ProRule" id="PRU00176"/>
    </source>
</evidence>
<dbReference type="Gene3D" id="3.30.70.330">
    <property type="match status" value="4"/>
</dbReference>
<dbReference type="Pfam" id="PF00076">
    <property type="entry name" value="RRM_1"/>
    <property type="match status" value="3"/>
</dbReference>
<keyword evidence="4" id="KW-0539">Nucleus</keyword>
<dbReference type="InterPro" id="IPR051945">
    <property type="entry name" value="RRM_MRD1_RNA_proc_ribogen"/>
</dbReference>
<evidence type="ECO:0000259" key="7">
    <source>
        <dbReference type="PROSITE" id="PS50102"/>
    </source>
</evidence>
<evidence type="ECO:0000313" key="9">
    <source>
        <dbReference type="Proteomes" id="UP001196530"/>
    </source>
</evidence>
<dbReference type="GeneID" id="66128412"/>
<proteinExistence type="predicted"/>
<keyword evidence="3 5" id="KW-0694">RNA-binding</keyword>
<evidence type="ECO:0000256" key="6">
    <source>
        <dbReference type="SAM" id="MobiDB-lite"/>
    </source>
</evidence>
<reference evidence="8" key="1">
    <citation type="journal article" date="2021" name="G3 (Bethesda)">
        <title>Genomic diversity, chromosomal rearrangements, and interspecies hybridization in the ogataea polymorpha species complex.</title>
        <authorList>
            <person name="Hanson S.J."/>
            <person name="Cinneide E.O."/>
            <person name="Salzberg L.I."/>
            <person name="Wolfe K.H."/>
            <person name="McGowan J."/>
            <person name="Fitzpatrick D.A."/>
            <person name="Matlin K."/>
        </authorList>
    </citation>
    <scope>NUCLEOTIDE SEQUENCE</scope>
    <source>
        <strain evidence="8">61-244</strain>
    </source>
</reference>
<dbReference type="PROSITE" id="PS50102">
    <property type="entry name" value="RRM"/>
    <property type="match status" value="4"/>
</dbReference>
<dbReference type="EMBL" id="JAHLUX010000009">
    <property type="protein sequence ID" value="KAG7816897.1"/>
    <property type="molecule type" value="Genomic_DNA"/>
</dbReference>
<feature type="domain" description="RRM" evidence="7">
    <location>
        <begin position="17"/>
        <end position="94"/>
    </location>
</feature>
<feature type="compositionally biased region" description="Basic and acidic residues" evidence="6">
    <location>
        <begin position="653"/>
        <end position="669"/>
    </location>
</feature>
<feature type="region of interest" description="Disordered" evidence="6">
    <location>
        <begin position="93"/>
        <end position="114"/>
    </location>
</feature>
<feature type="region of interest" description="Disordered" evidence="6">
    <location>
        <begin position="209"/>
        <end position="288"/>
    </location>
</feature>
<dbReference type="InterPro" id="IPR012677">
    <property type="entry name" value="Nucleotide-bd_a/b_plait_sf"/>
</dbReference>
<dbReference type="InterPro" id="IPR034808">
    <property type="entry name" value="Nop4p_RRM3"/>
</dbReference>
<dbReference type="CDD" id="cd12676">
    <property type="entry name" value="RRM3_Nop4p"/>
    <property type="match status" value="1"/>
</dbReference>
<name>A0AAN6DE98_PICAN</name>
<dbReference type="PANTHER" id="PTHR48039:SF5">
    <property type="entry name" value="RNA-BINDING PROTEIN 28"/>
    <property type="match status" value="1"/>
</dbReference>
<dbReference type="SMART" id="SM00360">
    <property type="entry name" value="RRM"/>
    <property type="match status" value="4"/>
</dbReference>
<dbReference type="GO" id="GO:0003729">
    <property type="term" value="F:mRNA binding"/>
    <property type="evidence" value="ECO:0007669"/>
    <property type="project" value="TreeGrafter"/>
</dbReference>